<proteinExistence type="predicted"/>
<dbReference type="Proteomes" id="UP001322277">
    <property type="component" value="Chromosome 3"/>
</dbReference>
<dbReference type="GeneID" id="87941506"/>
<dbReference type="RefSeq" id="XP_062777213.1">
    <property type="nucleotide sequence ID" value="XM_062921162.1"/>
</dbReference>
<evidence type="ECO:0000313" key="2">
    <source>
        <dbReference type="Proteomes" id="UP001322277"/>
    </source>
</evidence>
<keyword evidence="2" id="KW-1185">Reference proteome</keyword>
<protein>
    <submittedName>
        <fullName evidence="1">Uncharacterized protein</fullName>
    </submittedName>
</protein>
<accession>A0AAX4IAI4</accession>
<dbReference type="EMBL" id="CP137307">
    <property type="protein sequence ID" value="WQF79989.1"/>
    <property type="molecule type" value="Genomic_DNA"/>
</dbReference>
<dbReference type="AlphaFoldDB" id="A0AAX4IAI4"/>
<name>A0AAX4IAI4_9PEZI</name>
<reference evidence="2" key="1">
    <citation type="journal article" date="2023" name="bioRxiv">
        <title>Complete genome of the Medicago anthracnose fungus, Colletotrichum destructivum, reveals a mini-chromosome-like region within a core chromosome.</title>
        <authorList>
            <person name="Lapalu N."/>
            <person name="Simon A."/>
            <person name="Lu A."/>
            <person name="Plaumann P.-L."/>
            <person name="Amselem J."/>
            <person name="Pigne S."/>
            <person name="Auger A."/>
            <person name="Koch C."/>
            <person name="Dallery J.-F."/>
            <person name="O'Connell R.J."/>
        </authorList>
    </citation>
    <scope>NUCLEOTIDE SEQUENCE [LARGE SCALE GENOMIC DNA]</scope>
    <source>
        <strain evidence="2">CBS 520.97</strain>
    </source>
</reference>
<organism evidence="1 2">
    <name type="scientific">Colletotrichum destructivum</name>
    <dbReference type="NCBI Taxonomy" id="34406"/>
    <lineage>
        <taxon>Eukaryota</taxon>
        <taxon>Fungi</taxon>
        <taxon>Dikarya</taxon>
        <taxon>Ascomycota</taxon>
        <taxon>Pezizomycotina</taxon>
        <taxon>Sordariomycetes</taxon>
        <taxon>Hypocreomycetidae</taxon>
        <taxon>Glomerellales</taxon>
        <taxon>Glomerellaceae</taxon>
        <taxon>Colletotrichum</taxon>
        <taxon>Colletotrichum destructivum species complex</taxon>
    </lineage>
</organism>
<dbReference type="KEGG" id="cdet:87941506"/>
<evidence type="ECO:0000313" key="1">
    <source>
        <dbReference type="EMBL" id="WQF79989.1"/>
    </source>
</evidence>
<gene>
    <name evidence="1" type="ORF">CDEST_05003</name>
</gene>
<sequence length="180" mass="20734">MCECIYFLPMIECPKCMHASAIALAFCFVHYPCLPSCTLSLPDFGFGALRRIMEANGLRIGFWVEAVCSGVGFLDSKTSRRAPLQCGQRDGASLFCLFVYISLLLSPLPSHYWIGGRRWRSAAWDWRDYQSSRCWAMFHWPRLCHKRRGREIWEGVLQLYGGKNKGRITATDSRQQLFYS</sequence>